<evidence type="ECO:0000313" key="3">
    <source>
        <dbReference type="Proteomes" id="UP000501600"/>
    </source>
</evidence>
<dbReference type="SUPFAM" id="SSF56281">
    <property type="entry name" value="Metallo-hydrolase/oxidoreductase"/>
    <property type="match status" value="1"/>
</dbReference>
<dbReference type="InterPro" id="IPR036866">
    <property type="entry name" value="RibonucZ/Hydroxyglut_hydro"/>
</dbReference>
<dbReference type="SMART" id="SM00849">
    <property type="entry name" value="Lactamase_B"/>
    <property type="match status" value="1"/>
</dbReference>
<name>A0A6H2DR72_9SPHN</name>
<dbReference type="Gene3D" id="3.60.15.10">
    <property type="entry name" value="Ribonuclease Z/Hydroxyacylglutathione hydrolase-like"/>
    <property type="match status" value="1"/>
</dbReference>
<evidence type="ECO:0000313" key="2">
    <source>
        <dbReference type="EMBL" id="QJB70483.1"/>
    </source>
</evidence>
<dbReference type="RefSeq" id="WP_168820847.1">
    <property type="nucleotide sequence ID" value="NZ_CP051217.1"/>
</dbReference>
<protein>
    <submittedName>
        <fullName evidence="2">MBL fold metallo-hydrolase</fullName>
    </submittedName>
</protein>
<keyword evidence="2" id="KW-0378">Hydrolase</keyword>
<dbReference type="PANTHER" id="PTHR23131:SF4">
    <property type="entry name" value="METALLO-BETA-LACTAMASE SUPERFAMILY POTEIN"/>
    <property type="match status" value="1"/>
</dbReference>
<dbReference type="InterPro" id="IPR001279">
    <property type="entry name" value="Metallo-B-lactamas"/>
</dbReference>
<proteinExistence type="predicted"/>
<feature type="domain" description="Metallo-beta-lactamase" evidence="1">
    <location>
        <begin position="61"/>
        <end position="289"/>
    </location>
</feature>
<dbReference type="InterPro" id="IPR050662">
    <property type="entry name" value="Sec-metab_biosynth-thioest"/>
</dbReference>
<keyword evidence="3" id="KW-1185">Reference proteome</keyword>
<dbReference type="AlphaFoldDB" id="A0A6H2DR72"/>
<dbReference type="PANTHER" id="PTHR23131">
    <property type="entry name" value="ENDORIBONUCLEASE LACTB2"/>
    <property type="match status" value="1"/>
</dbReference>
<dbReference type="GO" id="GO:0016787">
    <property type="term" value="F:hydrolase activity"/>
    <property type="evidence" value="ECO:0007669"/>
    <property type="project" value="UniProtKB-KW"/>
</dbReference>
<accession>A0A6H2DR72</accession>
<gene>
    <name evidence="2" type="ORF">HF685_15455</name>
</gene>
<organism evidence="2 3">
    <name type="scientific">Parasphingorhabdus halotolerans</name>
    <dbReference type="NCBI Taxonomy" id="2725558"/>
    <lineage>
        <taxon>Bacteria</taxon>
        <taxon>Pseudomonadati</taxon>
        <taxon>Pseudomonadota</taxon>
        <taxon>Alphaproteobacteria</taxon>
        <taxon>Sphingomonadales</taxon>
        <taxon>Sphingomonadaceae</taxon>
        <taxon>Parasphingorhabdus</taxon>
    </lineage>
</organism>
<dbReference type="Proteomes" id="UP000501600">
    <property type="component" value="Chromosome"/>
</dbReference>
<dbReference type="KEGG" id="phao:HF685_15455"/>
<dbReference type="Pfam" id="PF00753">
    <property type="entry name" value="Lactamase_B"/>
    <property type="match status" value="1"/>
</dbReference>
<reference evidence="2 3" key="1">
    <citation type="submission" date="2020-04" db="EMBL/GenBank/DDBJ databases">
        <title>Genome sequence for Sphingorhabdus sp. strain M1.</title>
        <authorList>
            <person name="Park S.-J."/>
        </authorList>
    </citation>
    <scope>NUCLEOTIDE SEQUENCE [LARGE SCALE GENOMIC DNA]</scope>
    <source>
        <strain evidence="2 3">JK6</strain>
    </source>
</reference>
<evidence type="ECO:0000259" key="1">
    <source>
        <dbReference type="SMART" id="SM00849"/>
    </source>
</evidence>
<sequence length="376" mass="42257">MDAPRKIPAYDALLADHGFDPVESDGLTYPLGEYRPEYGEVFELMPGISWTRTPVPGPLGHINNWILRDSHDDGSDGFAIADTGLFMPKTIEVWKDIFENGALKGQRATKIIVTHYHPDHVGCAGWLCKRFKAPLHMNRTEWLMTRMLTLDKEGGVPEEILDDWRFAGWEQRLIDDFAKKGWGRFARAVSNVPISHIRMEEGTRVTTGNADIRHQWRVMIGSGHTPEHACLVDDENHVMISGDQILPRITSNISTMISEPTADPLGEWLDSIARFRAEVDPELLILPAHGRPFKGVHQRLDTLAARHNEALDDVVAALKQKPMRVVDSFPLLFRRPITDDVIGMATGEAMATMRHLEYTGRAVHAMKDGTAWYSAA</sequence>
<dbReference type="EMBL" id="CP051217">
    <property type="protein sequence ID" value="QJB70483.1"/>
    <property type="molecule type" value="Genomic_DNA"/>
</dbReference>